<name>A0A2N9FPZ9_FAGSY</name>
<evidence type="ECO:0008006" key="5">
    <source>
        <dbReference type="Google" id="ProtNLM"/>
    </source>
</evidence>
<organism evidence="4">
    <name type="scientific">Fagus sylvatica</name>
    <name type="common">Beechnut</name>
    <dbReference type="NCBI Taxonomy" id="28930"/>
    <lineage>
        <taxon>Eukaryota</taxon>
        <taxon>Viridiplantae</taxon>
        <taxon>Streptophyta</taxon>
        <taxon>Embryophyta</taxon>
        <taxon>Tracheophyta</taxon>
        <taxon>Spermatophyta</taxon>
        <taxon>Magnoliopsida</taxon>
        <taxon>eudicotyledons</taxon>
        <taxon>Gunneridae</taxon>
        <taxon>Pentapetalae</taxon>
        <taxon>rosids</taxon>
        <taxon>fabids</taxon>
        <taxon>Fagales</taxon>
        <taxon>Fagaceae</taxon>
        <taxon>Fagus</taxon>
    </lineage>
</organism>
<dbReference type="SUPFAM" id="SSF56672">
    <property type="entry name" value="DNA/RNA polymerases"/>
    <property type="match status" value="1"/>
</dbReference>
<evidence type="ECO:0000259" key="1">
    <source>
        <dbReference type="Pfam" id="PF07727"/>
    </source>
</evidence>
<dbReference type="Pfam" id="PF07727">
    <property type="entry name" value="RVT_2"/>
    <property type="match status" value="2"/>
</dbReference>
<sequence>MVIAARNTSLFKDDDMPKSSLYELVQLLCVALSSSSIATLVDSGNVAADGSSRPVLGKDVLHPTSSLSLPSSLFVPDSPFNLLSDLKTKEMIGSGHEKDELYYLDPDNSASHAYSALALSATVSPLQWHFRLGHPSLAKLKFAIPTLSHVLSLECEACQLGKHHRSSFSSSGPSRQSESFDLESPFSVLYPERTPFSLTPRVFGCVSFVHVLDLVLDPSCDKLSLRSRKCIFLGYSCTQKGYLCYSPESHRYFVSADVAFFESTPFFSSPDQCLSPNLISSHEGEGYFSSPTLPIALLSPPPQVPLASPANPPLQVYQQSQDRRVVSYRPDTTFSLSEVPAPSSSIPETDDLPIALRRGKRTCTQHPVVHFLSYNRVSSYLHSFACILSSISIPSSYKQALSSFGWKHAMEEEMSALHKNQTWELTALLFGKQIVGCRWVYTINYLPDRSVERLKVRLVAKGYTQTYGVDYLETFSPVACLNSIRILLSVAISRSWPLYQIDIKNAFLHGDLKEEVYMDQPPDMLLLRSTSDHSVFVRHSSNGTIVLIVYVDDIIISGSDSTSITDLKTYLSKHFHTKDLSALRYFLGIEVARSSQGIFLSQKKYVLDLLSETGLLCARLADTPMDSTVKLDGEHGELFSDVGRYRRLVGKLIYLTVTRLDITYVVGVNVVAHSSAEAEYRAMTHTASEMLWVCSLLRDLGIDVPTPIQMFCDNQAAIFIANNPVFHDRTKHIEVDCHFIRDLFMRQQIVTPYVRSDDQLGDILTKPLARASFQRMSFKLGMFDIYAPA</sequence>
<dbReference type="PANTHER" id="PTHR11439">
    <property type="entry name" value="GAG-POL-RELATED RETROTRANSPOSON"/>
    <property type="match status" value="1"/>
</dbReference>
<feature type="domain" description="GAG-pre-integrase" evidence="2">
    <location>
        <begin position="101"/>
        <end position="163"/>
    </location>
</feature>
<dbReference type="InterPro" id="IPR013103">
    <property type="entry name" value="RVT_2"/>
</dbReference>
<dbReference type="InterPro" id="IPR057670">
    <property type="entry name" value="SH3_retrovirus"/>
</dbReference>
<dbReference type="Pfam" id="PF25597">
    <property type="entry name" value="SH3_retrovirus"/>
    <property type="match status" value="1"/>
</dbReference>
<dbReference type="PANTHER" id="PTHR11439:SF463">
    <property type="entry name" value="REVERSE TRANSCRIPTASE TY1_COPIA-TYPE DOMAIN-CONTAINING PROTEIN"/>
    <property type="match status" value="1"/>
</dbReference>
<dbReference type="EMBL" id="OIVN01001058">
    <property type="protein sequence ID" value="SPC89322.1"/>
    <property type="molecule type" value="Genomic_DNA"/>
</dbReference>
<evidence type="ECO:0000259" key="3">
    <source>
        <dbReference type="Pfam" id="PF25597"/>
    </source>
</evidence>
<protein>
    <recommendedName>
        <fullName evidence="5">Reverse transcriptase Ty1/copia-type domain-containing protein</fullName>
    </recommendedName>
</protein>
<reference evidence="4" key="1">
    <citation type="submission" date="2018-02" db="EMBL/GenBank/DDBJ databases">
        <authorList>
            <person name="Cohen D.B."/>
            <person name="Kent A.D."/>
        </authorList>
    </citation>
    <scope>NUCLEOTIDE SEQUENCE</scope>
</reference>
<dbReference type="CDD" id="cd09272">
    <property type="entry name" value="RNase_HI_RT_Ty1"/>
    <property type="match status" value="1"/>
</dbReference>
<evidence type="ECO:0000313" key="4">
    <source>
        <dbReference type="EMBL" id="SPC89322.1"/>
    </source>
</evidence>
<feature type="domain" description="Retroviral polymerase SH3-like" evidence="3">
    <location>
        <begin position="205"/>
        <end position="269"/>
    </location>
</feature>
<dbReference type="InterPro" id="IPR043502">
    <property type="entry name" value="DNA/RNA_pol_sf"/>
</dbReference>
<dbReference type="AlphaFoldDB" id="A0A2N9FPZ9"/>
<accession>A0A2N9FPZ9</accession>
<dbReference type="Pfam" id="PF13976">
    <property type="entry name" value="gag_pre-integrs"/>
    <property type="match status" value="1"/>
</dbReference>
<dbReference type="InterPro" id="IPR025724">
    <property type="entry name" value="GAG-pre-integrase_dom"/>
</dbReference>
<proteinExistence type="predicted"/>
<feature type="domain" description="Reverse transcriptase Ty1/copia-type" evidence="1">
    <location>
        <begin position="528"/>
        <end position="625"/>
    </location>
</feature>
<evidence type="ECO:0000259" key="2">
    <source>
        <dbReference type="Pfam" id="PF13976"/>
    </source>
</evidence>
<gene>
    <name evidence="4" type="ORF">FSB_LOCUS17204</name>
</gene>
<feature type="domain" description="Reverse transcriptase Ty1/copia-type" evidence="1">
    <location>
        <begin position="420"/>
        <end position="523"/>
    </location>
</feature>